<dbReference type="EMBL" id="KJ451625">
    <property type="protein sequence ID" value="AHN66702.1"/>
    <property type="molecule type" value="Genomic_DNA"/>
</dbReference>
<sequence>MKSSLFVPDKINVGYQERGGTYTGKLAYVIYFDQKGKLRKEVSWNSWRDQKIDNLITDNVPTSGFVLNKKAGDYKYDWNHRQAYARVYDPRGFEFEITIDNLLYILECCDMFKGKGIDGELVYAWEGKDLVLLPVNSPDYKEIMEYNKILKENKTIKGKDLKLGYKYLDKDGREWVYLGRFHKYDGYTGEKKKNKFYFFAKYHKYSWKSEGEWSIDTVSSLGQKFITESPDGCVENYAELVEMLERDREYSPIDLSKDEYVPLTFEEFLQDLKDKEKTYDPLSGWFYSEVLQRKLKHTEGYYSYYYRNDNVKVVPSKVKQLKEGASRWSNDYEWVQEYNNEEEKRPIFAITNGEHPHSYYTDYKEYFKGTLEEVFEYLKPATRHVYLANGKLYRKDR</sequence>
<evidence type="ECO:0000313" key="1">
    <source>
        <dbReference type="EMBL" id="AHN66702.1"/>
    </source>
</evidence>
<keyword evidence="2" id="KW-1185">Reference proteome</keyword>
<organism evidence="1 2">
    <name type="scientific">Bacillus phage Bcp1</name>
    <dbReference type="NCBI Taxonomy" id="584892"/>
    <lineage>
        <taxon>Viruses</taxon>
        <taxon>Duplodnaviria</taxon>
        <taxon>Heunggongvirae</taxon>
        <taxon>Uroviricota</taxon>
        <taxon>Caudoviricetes</taxon>
        <taxon>Herelleviridae</taxon>
        <taxon>Bastillevirinae</taxon>
        <taxon>Caeruleovirus</taxon>
        <taxon>Caeruleovirus Bcp1</taxon>
    </lineage>
</organism>
<dbReference type="RefSeq" id="YP_009031510.1">
    <property type="nucleotide sequence ID" value="NC_024137.1"/>
</dbReference>
<dbReference type="GeneID" id="19487434"/>
<protein>
    <submittedName>
        <fullName evidence="1">Uncharacterized protein</fullName>
    </submittedName>
</protein>
<gene>
    <name evidence="1" type="ORF">Bcp1_227</name>
</gene>
<accession>X2JN53</accession>
<evidence type="ECO:0000313" key="2">
    <source>
        <dbReference type="Proteomes" id="UP000019744"/>
    </source>
</evidence>
<reference evidence="1 2" key="1">
    <citation type="journal article" date="2014" name="Genome Announc.">
        <title>Complete Genome Sequence of Bacillus cereus Sensu Lato Bacteriophage Bcp1.</title>
        <authorList>
            <person name="Schuch R."/>
            <person name="Pelzek A.J."/>
            <person name="Fazzini M.M."/>
            <person name="Nelson D.C."/>
            <person name="Fischetti V.A."/>
        </authorList>
    </citation>
    <scope>NUCLEOTIDE SEQUENCE [LARGE SCALE GENOMIC DNA]</scope>
</reference>
<dbReference type="OrthoDB" id="3170at10239"/>
<dbReference type="Proteomes" id="UP000019744">
    <property type="component" value="Segment"/>
</dbReference>
<dbReference type="KEGG" id="vg:19487434"/>
<name>X2JN53_9CAUD</name>
<proteinExistence type="predicted"/>